<gene>
    <name evidence="1" type="ORF">FVB9532_00835</name>
</gene>
<proteinExistence type="predicted"/>
<comment type="caution">
    <text evidence="1">The sequence shown here is derived from an EMBL/GenBank/DDBJ whole genome shotgun (WGS) entry which is preliminary data.</text>
</comment>
<reference evidence="1" key="1">
    <citation type="submission" date="2019-09" db="EMBL/GenBank/DDBJ databases">
        <authorList>
            <person name="Rodrigo-Torres L."/>
            <person name="Arahal R. D."/>
            <person name="Lucena T."/>
        </authorList>
    </citation>
    <scope>NUCLEOTIDE SEQUENCE</scope>
    <source>
        <strain evidence="1">ISS653</strain>
    </source>
</reference>
<keyword evidence="2" id="KW-1185">Reference proteome</keyword>
<name>A0AC61Y513_9FLAO</name>
<accession>A0AC61Y513</accession>
<evidence type="ECO:0000313" key="2">
    <source>
        <dbReference type="Proteomes" id="UP000356253"/>
    </source>
</evidence>
<protein>
    <submittedName>
        <fullName evidence="1">Uncharacterized protein</fullName>
    </submittedName>
</protein>
<evidence type="ECO:0000313" key="1">
    <source>
        <dbReference type="EMBL" id="VVU99580.1"/>
    </source>
</evidence>
<dbReference type="Proteomes" id="UP000356253">
    <property type="component" value="Unassembled WGS sequence"/>
</dbReference>
<dbReference type="EMBL" id="CABVMM010000003">
    <property type="protein sequence ID" value="VVU99580.1"/>
    <property type="molecule type" value="Genomic_DNA"/>
</dbReference>
<sequence length="111" mass="13181">MKSKNYSRLKGSSLIESIIAIAIISICILLGVTIYSNVLKYDNINIEVLNNHVELDFQEMKLNTSYKDKNYNYKEYTIRRKVNMKDQLFEVEYLITNNLDTLLQRKYFENL</sequence>
<organism evidence="1 2">
    <name type="scientific">Mesonia oceanica</name>
    <dbReference type="NCBI Taxonomy" id="2687242"/>
    <lineage>
        <taxon>Bacteria</taxon>
        <taxon>Pseudomonadati</taxon>
        <taxon>Bacteroidota</taxon>
        <taxon>Flavobacteriia</taxon>
        <taxon>Flavobacteriales</taxon>
        <taxon>Flavobacteriaceae</taxon>
        <taxon>Mesonia</taxon>
    </lineage>
</organism>